<sequence>MVEIKTFDMKKNQIRLLGIIVLFLMVGCEKSEPLAFNSKSAITFDYGRGAPVNSTTFSFLGKTNPVGVIKVPMYINGFPTKEDRPFEVEVITDSITTASEGDYVIKPGVIHAERVQDTLFIEVPKTAKLDNEVLHLYLRVKANSDFDKGIIERQFYKVSWSNKAIMPTWGVYFRTFISSAGSTRAYRIFVETTGLTNFAAADFRIYGQAGAEVLGKKFGDYIRAWNAANPQNVLTHDDGTQMGKPIVPRY</sequence>
<dbReference type="PROSITE" id="PS51257">
    <property type="entry name" value="PROKAR_LIPOPROTEIN"/>
    <property type="match status" value="1"/>
</dbReference>
<dbReference type="Pfam" id="PF16132">
    <property type="entry name" value="DUF4843"/>
    <property type="match status" value="1"/>
</dbReference>
<name>A0ABP7Y6L1_9SPHI</name>
<evidence type="ECO:0008006" key="3">
    <source>
        <dbReference type="Google" id="ProtNLM"/>
    </source>
</evidence>
<dbReference type="Proteomes" id="UP001500101">
    <property type="component" value="Unassembled WGS sequence"/>
</dbReference>
<evidence type="ECO:0000313" key="1">
    <source>
        <dbReference type="EMBL" id="GAA4131315.1"/>
    </source>
</evidence>
<protein>
    <recommendedName>
        <fullName evidence="3">DUF4843 domain-containing protein</fullName>
    </recommendedName>
</protein>
<comment type="caution">
    <text evidence="1">The sequence shown here is derived from an EMBL/GenBank/DDBJ whole genome shotgun (WGS) entry which is preliminary data.</text>
</comment>
<organism evidence="1 2">
    <name type="scientific">Sphingobacterium kyonggiense</name>
    <dbReference type="NCBI Taxonomy" id="714075"/>
    <lineage>
        <taxon>Bacteria</taxon>
        <taxon>Pseudomonadati</taxon>
        <taxon>Bacteroidota</taxon>
        <taxon>Sphingobacteriia</taxon>
        <taxon>Sphingobacteriales</taxon>
        <taxon>Sphingobacteriaceae</taxon>
        <taxon>Sphingobacterium</taxon>
    </lineage>
</organism>
<reference evidence="2" key="1">
    <citation type="journal article" date="2019" name="Int. J. Syst. Evol. Microbiol.">
        <title>The Global Catalogue of Microorganisms (GCM) 10K type strain sequencing project: providing services to taxonomists for standard genome sequencing and annotation.</title>
        <authorList>
            <consortium name="The Broad Institute Genomics Platform"/>
            <consortium name="The Broad Institute Genome Sequencing Center for Infectious Disease"/>
            <person name="Wu L."/>
            <person name="Ma J."/>
        </authorList>
    </citation>
    <scope>NUCLEOTIDE SEQUENCE [LARGE SCALE GENOMIC DNA]</scope>
    <source>
        <strain evidence="2">JCM 16704</strain>
    </source>
</reference>
<dbReference type="EMBL" id="BAAAZI010000001">
    <property type="protein sequence ID" value="GAA4131315.1"/>
    <property type="molecule type" value="Genomic_DNA"/>
</dbReference>
<proteinExistence type="predicted"/>
<accession>A0ABP7Y6L1</accession>
<evidence type="ECO:0000313" key="2">
    <source>
        <dbReference type="Proteomes" id="UP001500101"/>
    </source>
</evidence>
<dbReference type="InterPro" id="IPR032299">
    <property type="entry name" value="DUF4843"/>
</dbReference>
<keyword evidence="2" id="KW-1185">Reference proteome</keyword>
<gene>
    <name evidence="1" type="ORF">GCM10022216_01290</name>
</gene>